<evidence type="ECO:0000256" key="2">
    <source>
        <dbReference type="SAM" id="Phobius"/>
    </source>
</evidence>
<evidence type="ECO:0000313" key="4">
    <source>
        <dbReference type="Proteomes" id="UP000580250"/>
    </source>
</evidence>
<feature type="region of interest" description="Disordered" evidence="1">
    <location>
        <begin position="615"/>
        <end position="664"/>
    </location>
</feature>
<keyword evidence="2" id="KW-0472">Membrane</keyword>
<comment type="caution">
    <text evidence="3">The sequence shown here is derived from an EMBL/GenBank/DDBJ whole genome shotgun (WGS) entry which is preliminary data.</text>
</comment>
<name>A0A6V7VDX6_MELEN</name>
<proteinExistence type="predicted"/>
<gene>
    <name evidence="3" type="ORF">MENT_LOCUS24659</name>
</gene>
<feature type="compositionally biased region" description="Basic residues" evidence="1">
    <location>
        <begin position="624"/>
        <end position="635"/>
    </location>
</feature>
<reference evidence="3 4" key="1">
    <citation type="submission" date="2020-08" db="EMBL/GenBank/DDBJ databases">
        <authorList>
            <person name="Koutsovoulos G."/>
            <person name="Danchin GJ E."/>
        </authorList>
    </citation>
    <scope>NUCLEOTIDE SEQUENCE [LARGE SCALE GENOMIC DNA]</scope>
</reference>
<feature type="region of interest" description="Disordered" evidence="1">
    <location>
        <begin position="384"/>
        <end position="431"/>
    </location>
</feature>
<dbReference type="AlphaFoldDB" id="A0A6V7VDX6"/>
<dbReference type="EMBL" id="CAJEWN010000211">
    <property type="protein sequence ID" value="CAD2173073.1"/>
    <property type="molecule type" value="Genomic_DNA"/>
</dbReference>
<feature type="compositionally biased region" description="Pro residues" evidence="1">
    <location>
        <begin position="400"/>
        <end position="423"/>
    </location>
</feature>
<sequence>MNLTIFNKPKFTIKALLFVSFFPPNTTKSSITSTLRQHHLNNNNKNKSFMLFCLLHPMDHNTGPLARKSTTLCALLLISIAALLVLAVPGQAEVVEVGVAKHPKDESGVKLKPVSKQAGKDLKYAVYKKLFEKVCNFSITNEHIKLHYEGEGCTVELITDGRSAINFTTGMEDSKCSKLEDCNTGDFRDGFSNLLPFAYSRTNKELKSLNNGPLYVDGIKCEKSDECGDEKQRCIKHTFLEVSWSQCIVVRTTYVYAHTHLVGEMEKGLSQKRPGSDQRPLEFNLGIADDSSFTMDFEKPASFETGKNPISCVPKESAIAKPRTWKIKNGVGNLEGKHLLVFHLLPQNATIKYEGNAFKGPLKIPKPKCDLFISFKRGPYEFLQVDPPTTTTSTTTTTPKPKPGTSPPLSPPLPPGKTAPTPTPQKVNGTTPNVQGVQGVQGTEGGSNAVIWIAVVISVVIAVIGLSVVGFCCYRKHQKQKKEEKEEQLEKIYWDNAGNDTEIAEQNIKRSVSDKPSLEKEFVKDIFERMKKENTDNALKIEKILYKLYLPALEDKGFEAIGTFREWRKKNDMFKKGDETSEAFNGRVEKAIAKRDDKSTVSEYFSKQKEKEYFESNAKPTEGKKKKKKGGKKKKESAPDKSEFSDIPTDLLSDAQEKRKKDIW</sequence>
<protein>
    <submittedName>
        <fullName evidence="3">Uncharacterized protein</fullName>
    </submittedName>
</protein>
<keyword evidence="2" id="KW-1133">Transmembrane helix</keyword>
<feature type="transmembrane region" description="Helical" evidence="2">
    <location>
        <begin position="449"/>
        <end position="474"/>
    </location>
</feature>
<keyword evidence="2" id="KW-0812">Transmembrane</keyword>
<feature type="compositionally biased region" description="Basic and acidic residues" evidence="1">
    <location>
        <begin position="655"/>
        <end position="664"/>
    </location>
</feature>
<accession>A0A6V7VDX6</accession>
<feature type="compositionally biased region" description="Low complexity" evidence="1">
    <location>
        <begin position="387"/>
        <end position="399"/>
    </location>
</feature>
<evidence type="ECO:0000313" key="3">
    <source>
        <dbReference type="EMBL" id="CAD2173073.1"/>
    </source>
</evidence>
<organism evidence="3 4">
    <name type="scientific">Meloidogyne enterolobii</name>
    <name type="common">Root-knot nematode worm</name>
    <name type="synonym">Meloidogyne mayaguensis</name>
    <dbReference type="NCBI Taxonomy" id="390850"/>
    <lineage>
        <taxon>Eukaryota</taxon>
        <taxon>Metazoa</taxon>
        <taxon>Ecdysozoa</taxon>
        <taxon>Nematoda</taxon>
        <taxon>Chromadorea</taxon>
        <taxon>Rhabditida</taxon>
        <taxon>Tylenchina</taxon>
        <taxon>Tylenchomorpha</taxon>
        <taxon>Tylenchoidea</taxon>
        <taxon>Meloidogynidae</taxon>
        <taxon>Meloidogyninae</taxon>
        <taxon>Meloidogyne</taxon>
    </lineage>
</organism>
<dbReference type="Proteomes" id="UP000580250">
    <property type="component" value="Unassembled WGS sequence"/>
</dbReference>
<evidence type="ECO:0000256" key="1">
    <source>
        <dbReference type="SAM" id="MobiDB-lite"/>
    </source>
</evidence>